<sequence length="118" mass="13108">MHFLGPAPVVSAFQKLHRAVGGGANGVRDMTFDLKGRCVGWGWPWLAAGRLLTGAWRMRSGVAGARRRPISVPMTVRRDLLPRYRVSAASLHPGRAEPRAWRRYSTPATHRLTTSMAY</sequence>
<accession>A0A8S1AZX7</accession>
<comment type="caution">
    <text evidence="2">The sequence shown here is derived from an EMBL/GenBank/DDBJ whole genome shotgun (WGS) entry which is preliminary data.</text>
</comment>
<evidence type="ECO:0000313" key="1">
    <source>
        <dbReference type="EMBL" id="CAB3230440.1"/>
    </source>
</evidence>
<evidence type="ECO:0000313" key="4">
    <source>
        <dbReference type="Proteomes" id="UP000494256"/>
    </source>
</evidence>
<dbReference type="Proteomes" id="UP000494106">
    <property type="component" value="Unassembled WGS sequence"/>
</dbReference>
<gene>
    <name evidence="2" type="ORF">APLA_LOCUS12777</name>
    <name evidence="1" type="ORF">APLA_LOCUS4597</name>
</gene>
<protein>
    <submittedName>
        <fullName evidence="2">Uncharacterized protein</fullName>
    </submittedName>
</protein>
<evidence type="ECO:0000313" key="3">
    <source>
        <dbReference type="Proteomes" id="UP000494106"/>
    </source>
</evidence>
<dbReference type="EMBL" id="CADEBD010000288">
    <property type="protein sequence ID" value="CAB3230440.1"/>
    <property type="molecule type" value="Genomic_DNA"/>
</dbReference>
<dbReference type="EMBL" id="CADEBC010000540">
    <property type="protein sequence ID" value="CAB3250576.1"/>
    <property type="molecule type" value="Genomic_DNA"/>
</dbReference>
<dbReference type="AlphaFoldDB" id="A0A8S1AZX7"/>
<evidence type="ECO:0000313" key="2">
    <source>
        <dbReference type="EMBL" id="CAB3250576.1"/>
    </source>
</evidence>
<organism evidence="2 3">
    <name type="scientific">Arctia plantaginis</name>
    <name type="common">Wood tiger moth</name>
    <name type="synonym">Phalaena plantaginis</name>
    <dbReference type="NCBI Taxonomy" id="874455"/>
    <lineage>
        <taxon>Eukaryota</taxon>
        <taxon>Metazoa</taxon>
        <taxon>Ecdysozoa</taxon>
        <taxon>Arthropoda</taxon>
        <taxon>Hexapoda</taxon>
        <taxon>Insecta</taxon>
        <taxon>Pterygota</taxon>
        <taxon>Neoptera</taxon>
        <taxon>Endopterygota</taxon>
        <taxon>Lepidoptera</taxon>
        <taxon>Glossata</taxon>
        <taxon>Ditrysia</taxon>
        <taxon>Noctuoidea</taxon>
        <taxon>Erebidae</taxon>
        <taxon>Arctiinae</taxon>
        <taxon>Arctia</taxon>
    </lineage>
</organism>
<dbReference type="Proteomes" id="UP000494256">
    <property type="component" value="Unassembled WGS sequence"/>
</dbReference>
<dbReference type="OrthoDB" id="7129839at2759"/>
<name>A0A8S1AZX7_ARCPL</name>
<reference evidence="3 4" key="1">
    <citation type="submission" date="2020-04" db="EMBL/GenBank/DDBJ databases">
        <authorList>
            <person name="Wallbank WR R."/>
            <person name="Pardo Diaz C."/>
            <person name="Kozak K."/>
            <person name="Martin S."/>
            <person name="Jiggins C."/>
            <person name="Moest M."/>
            <person name="Warren A I."/>
            <person name="Byers J.R.P. K."/>
            <person name="Montejo-Kovacevich G."/>
            <person name="Yen C E."/>
        </authorList>
    </citation>
    <scope>NUCLEOTIDE SEQUENCE [LARGE SCALE GENOMIC DNA]</scope>
</reference>
<proteinExistence type="predicted"/>
<keyword evidence="3" id="KW-1185">Reference proteome</keyword>